<proteinExistence type="predicted"/>
<keyword evidence="2" id="KW-1185">Reference proteome</keyword>
<dbReference type="EMBL" id="JARKIE010000348">
    <property type="protein sequence ID" value="KAJ7652322.1"/>
    <property type="molecule type" value="Genomic_DNA"/>
</dbReference>
<name>A0AAD7CLX2_MYCRO</name>
<gene>
    <name evidence="1" type="ORF">B0H17DRAFT_909390</name>
</gene>
<sequence>ISNPLSIPRTDEVTLAPATRTIPQQTIYHTLQADLAPLMAGIQTQEQLDALRESLAKVQ</sequence>
<protein>
    <submittedName>
        <fullName evidence="1">Uncharacterized protein</fullName>
    </submittedName>
</protein>
<reference evidence="1" key="1">
    <citation type="submission" date="2023-03" db="EMBL/GenBank/DDBJ databases">
        <title>Massive genome expansion in bonnet fungi (Mycena s.s.) driven by repeated elements and novel gene families across ecological guilds.</title>
        <authorList>
            <consortium name="Lawrence Berkeley National Laboratory"/>
            <person name="Harder C.B."/>
            <person name="Miyauchi S."/>
            <person name="Viragh M."/>
            <person name="Kuo A."/>
            <person name="Thoen E."/>
            <person name="Andreopoulos B."/>
            <person name="Lu D."/>
            <person name="Skrede I."/>
            <person name="Drula E."/>
            <person name="Henrissat B."/>
            <person name="Morin E."/>
            <person name="Kohler A."/>
            <person name="Barry K."/>
            <person name="LaButti K."/>
            <person name="Morin E."/>
            <person name="Salamov A."/>
            <person name="Lipzen A."/>
            <person name="Mereny Z."/>
            <person name="Hegedus B."/>
            <person name="Baldrian P."/>
            <person name="Stursova M."/>
            <person name="Weitz H."/>
            <person name="Taylor A."/>
            <person name="Grigoriev I.V."/>
            <person name="Nagy L.G."/>
            <person name="Martin F."/>
            <person name="Kauserud H."/>
        </authorList>
    </citation>
    <scope>NUCLEOTIDE SEQUENCE</scope>
    <source>
        <strain evidence="1">CBHHK067</strain>
    </source>
</reference>
<dbReference type="Proteomes" id="UP001221757">
    <property type="component" value="Unassembled WGS sequence"/>
</dbReference>
<feature type="non-terminal residue" evidence="1">
    <location>
        <position position="59"/>
    </location>
</feature>
<evidence type="ECO:0000313" key="1">
    <source>
        <dbReference type="EMBL" id="KAJ7652322.1"/>
    </source>
</evidence>
<evidence type="ECO:0000313" key="2">
    <source>
        <dbReference type="Proteomes" id="UP001221757"/>
    </source>
</evidence>
<dbReference type="AlphaFoldDB" id="A0AAD7CLX2"/>
<comment type="caution">
    <text evidence="1">The sequence shown here is derived from an EMBL/GenBank/DDBJ whole genome shotgun (WGS) entry which is preliminary data.</text>
</comment>
<organism evidence="1 2">
    <name type="scientific">Mycena rosella</name>
    <name type="common">Pink bonnet</name>
    <name type="synonym">Agaricus rosellus</name>
    <dbReference type="NCBI Taxonomy" id="1033263"/>
    <lineage>
        <taxon>Eukaryota</taxon>
        <taxon>Fungi</taxon>
        <taxon>Dikarya</taxon>
        <taxon>Basidiomycota</taxon>
        <taxon>Agaricomycotina</taxon>
        <taxon>Agaricomycetes</taxon>
        <taxon>Agaricomycetidae</taxon>
        <taxon>Agaricales</taxon>
        <taxon>Marasmiineae</taxon>
        <taxon>Mycenaceae</taxon>
        <taxon>Mycena</taxon>
    </lineage>
</organism>
<feature type="non-terminal residue" evidence="1">
    <location>
        <position position="1"/>
    </location>
</feature>
<accession>A0AAD7CLX2</accession>